<gene>
    <name evidence="1" type="ORF">H8700_07135</name>
</gene>
<organism evidence="1 2">
    <name type="scientific">Jutongia hominis</name>
    <dbReference type="NCBI Taxonomy" id="2763664"/>
    <lineage>
        <taxon>Bacteria</taxon>
        <taxon>Bacillati</taxon>
        <taxon>Bacillota</taxon>
        <taxon>Clostridia</taxon>
        <taxon>Lachnospirales</taxon>
        <taxon>Lachnospiraceae</taxon>
        <taxon>Jutongia</taxon>
    </lineage>
</organism>
<sequence length="92" mass="10462">MKKNKYLPIGSVVILKEGELKVMITGRQQVRTTDNTEFDYVGCLYPQGTDGENVLLFNAEDIVLVVFIGYQDLDELHYKFTLIGEDGEDEVE</sequence>
<dbReference type="RefSeq" id="WP_249304684.1">
    <property type="nucleotide sequence ID" value="NZ_JACRSW010000027.1"/>
</dbReference>
<evidence type="ECO:0000313" key="1">
    <source>
        <dbReference type="EMBL" id="MBC8557478.1"/>
    </source>
</evidence>
<reference evidence="1 2" key="1">
    <citation type="submission" date="2020-08" db="EMBL/GenBank/DDBJ databases">
        <title>Genome public.</title>
        <authorList>
            <person name="Liu C."/>
            <person name="Sun Q."/>
        </authorList>
    </citation>
    <scope>NUCLEOTIDE SEQUENCE [LARGE SCALE GENOMIC DNA]</scope>
    <source>
        <strain evidence="1 2">BX3</strain>
    </source>
</reference>
<dbReference type="Pfam" id="PF13780">
    <property type="entry name" value="DUF4176"/>
    <property type="match status" value="1"/>
</dbReference>
<comment type="caution">
    <text evidence="1">The sequence shown here is derived from an EMBL/GenBank/DDBJ whole genome shotgun (WGS) entry which is preliminary data.</text>
</comment>
<name>A0ABR7MUJ3_9FIRM</name>
<proteinExistence type="predicted"/>
<dbReference type="InterPro" id="IPR025233">
    <property type="entry name" value="DUF4176"/>
</dbReference>
<dbReference type="EMBL" id="JACRSW010000027">
    <property type="protein sequence ID" value="MBC8557478.1"/>
    <property type="molecule type" value="Genomic_DNA"/>
</dbReference>
<dbReference type="Proteomes" id="UP000637513">
    <property type="component" value="Unassembled WGS sequence"/>
</dbReference>
<evidence type="ECO:0000313" key="2">
    <source>
        <dbReference type="Proteomes" id="UP000637513"/>
    </source>
</evidence>
<keyword evidence="2" id="KW-1185">Reference proteome</keyword>
<protein>
    <submittedName>
        <fullName evidence="1">DUF4176 domain-containing protein</fullName>
    </submittedName>
</protein>
<accession>A0ABR7MUJ3</accession>